<dbReference type="PANTHER" id="PTHR22930:SF289">
    <property type="entry name" value="DDE TNP4 DOMAIN-CONTAINING PROTEIN-RELATED"/>
    <property type="match status" value="1"/>
</dbReference>
<protein>
    <submittedName>
        <fullName evidence="9">(apollo) hypothetical protein</fullName>
    </submittedName>
</protein>
<evidence type="ECO:0000256" key="2">
    <source>
        <dbReference type="ARBA" id="ARBA00004123"/>
    </source>
</evidence>
<dbReference type="GO" id="GO:0004518">
    <property type="term" value="F:nuclease activity"/>
    <property type="evidence" value="ECO:0007669"/>
    <property type="project" value="UniProtKB-KW"/>
</dbReference>
<keyword evidence="7" id="KW-0539">Nucleus</keyword>
<evidence type="ECO:0000256" key="5">
    <source>
        <dbReference type="ARBA" id="ARBA00022723"/>
    </source>
</evidence>
<keyword evidence="5" id="KW-0479">Metal-binding</keyword>
<gene>
    <name evidence="9" type="ORF">PAPOLLO_LOCUS11238</name>
</gene>
<evidence type="ECO:0000256" key="3">
    <source>
        <dbReference type="ARBA" id="ARBA00006958"/>
    </source>
</evidence>
<dbReference type="GO" id="GO:0046872">
    <property type="term" value="F:metal ion binding"/>
    <property type="evidence" value="ECO:0007669"/>
    <property type="project" value="UniProtKB-KW"/>
</dbReference>
<reference evidence="9" key="1">
    <citation type="submission" date="2021-04" db="EMBL/GenBank/DDBJ databases">
        <authorList>
            <person name="Tunstrom K."/>
        </authorList>
    </citation>
    <scope>NUCLEOTIDE SEQUENCE</scope>
</reference>
<proteinExistence type="inferred from homology"/>
<name>A0A8S3WW62_PARAO</name>
<evidence type="ECO:0000259" key="8">
    <source>
        <dbReference type="Pfam" id="PF13359"/>
    </source>
</evidence>
<dbReference type="InterPro" id="IPR045249">
    <property type="entry name" value="HARBI1-like"/>
</dbReference>
<dbReference type="EMBL" id="CAJQZP010000810">
    <property type="protein sequence ID" value="CAG4986393.1"/>
    <property type="molecule type" value="Genomic_DNA"/>
</dbReference>
<dbReference type="Proteomes" id="UP000691718">
    <property type="component" value="Unassembled WGS sequence"/>
</dbReference>
<evidence type="ECO:0000313" key="10">
    <source>
        <dbReference type="Proteomes" id="UP000691718"/>
    </source>
</evidence>
<evidence type="ECO:0000256" key="7">
    <source>
        <dbReference type="ARBA" id="ARBA00023242"/>
    </source>
</evidence>
<evidence type="ECO:0000256" key="6">
    <source>
        <dbReference type="ARBA" id="ARBA00022801"/>
    </source>
</evidence>
<comment type="subcellular location">
    <subcellularLocation>
        <location evidence="2">Nucleus</location>
    </subcellularLocation>
</comment>
<evidence type="ECO:0000313" key="9">
    <source>
        <dbReference type="EMBL" id="CAG4986393.1"/>
    </source>
</evidence>
<dbReference type="InterPro" id="IPR027806">
    <property type="entry name" value="HARBI1_dom"/>
</dbReference>
<comment type="caution">
    <text evidence="9">The sequence shown here is derived from an EMBL/GenBank/DDBJ whole genome shotgun (WGS) entry which is preliminary data.</text>
</comment>
<dbReference type="AlphaFoldDB" id="A0A8S3WW62"/>
<keyword evidence="10" id="KW-1185">Reference proteome</keyword>
<dbReference type="GO" id="GO:0016787">
    <property type="term" value="F:hydrolase activity"/>
    <property type="evidence" value="ECO:0007669"/>
    <property type="project" value="UniProtKB-KW"/>
</dbReference>
<keyword evidence="6" id="KW-0378">Hydrolase</keyword>
<evidence type="ECO:0000256" key="1">
    <source>
        <dbReference type="ARBA" id="ARBA00001968"/>
    </source>
</evidence>
<dbReference type="PANTHER" id="PTHR22930">
    <property type="match status" value="1"/>
</dbReference>
<evidence type="ECO:0000256" key="4">
    <source>
        <dbReference type="ARBA" id="ARBA00022722"/>
    </source>
</evidence>
<accession>A0A8S3WW62</accession>
<feature type="domain" description="DDE Tnp4" evidence="8">
    <location>
        <begin position="37"/>
        <end position="167"/>
    </location>
</feature>
<dbReference type="OrthoDB" id="2430314at2759"/>
<sequence length="190" mass="21878">MSFMKSQDFQEFLAQLTAHMFPYSHLIQIREKNSEIHRKGIFSINVQRVCNTELLFMNVVSRWPGSAHDATIFNNSMLKMQCEEGSFGNRWLIGNSAYPCTSYLLTPLLNPSSVADNRYNEAHIKTGNTIERCFGVWKRRFPILSLKIRVAMQTTQVIIIATSVLHNICRLNNIRDVDPEVTMPHESDKN</sequence>
<dbReference type="Pfam" id="PF13359">
    <property type="entry name" value="DDE_Tnp_4"/>
    <property type="match status" value="1"/>
</dbReference>
<keyword evidence="4" id="KW-0540">Nuclease</keyword>
<dbReference type="GO" id="GO:0005634">
    <property type="term" value="C:nucleus"/>
    <property type="evidence" value="ECO:0007669"/>
    <property type="project" value="UniProtKB-SubCell"/>
</dbReference>
<organism evidence="9 10">
    <name type="scientific">Parnassius apollo</name>
    <name type="common">Apollo butterfly</name>
    <name type="synonym">Papilio apollo</name>
    <dbReference type="NCBI Taxonomy" id="110799"/>
    <lineage>
        <taxon>Eukaryota</taxon>
        <taxon>Metazoa</taxon>
        <taxon>Ecdysozoa</taxon>
        <taxon>Arthropoda</taxon>
        <taxon>Hexapoda</taxon>
        <taxon>Insecta</taxon>
        <taxon>Pterygota</taxon>
        <taxon>Neoptera</taxon>
        <taxon>Endopterygota</taxon>
        <taxon>Lepidoptera</taxon>
        <taxon>Glossata</taxon>
        <taxon>Ditrysia</taxon>
        <taxon>Papilionoidea</taxon>
        <taxon>Papilionidae</taxon>
        <taxon>Parnassiinae</taxon>
        <taxon>Parnassini</taxon>
        <taxon>Parnassius</taxon>
        <taxon>Parnassius</taxon>
    </lineage>
</organism>
<comment type="similarity">
    <text evidence="3">Belongs to the HARBI1 family.</text>
</comment>
<comment type="cofactor">
    <cofactor evidence="1">
        <name>a divalent metal cation</name>
        <dbReference type="ChEBI" id="CHEBI:60240"/>
    </cofactor>
</comment>